<accession>A0A1Q9DQG9</accession>
<keyword evidence="3" id="KW-1185">Reference proteome</keyword>
<sequence length="212" mass="22548">MHNSCQRCKTDCLVCAVLTLLAQKSNVSVSSGGGLEFAIGVAICLLSDVAAAVNVLVVSYFGKSLDPPLNSFDTVFYMALPCACFMLAVAVVAAHPVDWAGYMDLTDIQVLKQVMSWNAMALVWVIISGFIAAGYNCMSYSIVQRLSATTAGFAGNFNKAALILISICLGLERLPPGIWAFVMVAAVLGNILSFTGFSLLERRQSAEAKTKS</sequence>
<gene>
    <name evidence="2" type="ORF">AK812_SmicGene20240</name>
</gene>
<evidence type="ECO:0008006" key="4">
    <source>
        <dbReference type="Google" id="ProtNLM"/>
    </source>
</evidence>
<dbReference type="AlphaFoldDB" id="A0A1Q9DQG9"/>
<keyword evidence="1" id="KW-0812">Transmembrane</keyword>
<dbReference type="Proteomes" id="UP000186817">
    <property type="component" value="Unassembled WGS sequence"/>
</dbReference>
<proteinExistence type="predicted"/>
<feature type="transmembrane region" description="Helical" evidence="1">
    <location>
        <begin position="117"/>
        <end position="138"/>
    </location>
</feature>
<evidence type="ECO:0000313" key="2">
    <source>
        <dbReference type="EMBL" id="OLP97411.1"/>
    </source>
</evidence>
<reference evidence="2 3" key="1">
    <citation type="submission" date="2016-02" db="EMBL/GenBank/DDBJ databases">
        <title>Genome analysis of coral dinoflagellate symbionts highlights evolutionary adaptations to a symbiotic lifestyle.</title>
        <authorList>
            <person name="Aranda M."/>
            <person name="Li Y."/>
            <person name="Liew Y.J."/>
            <person name="Baumgarten S."/>
            <person name="Simakov O."/>
            <person name="Wilson M."/>
            <person name="Piel J."/>
            <person name="Ashoor H."/>
            <person name="Bougouffa S."/>
            <person name="Bajic V.B."/>
            <person name="Ryu T."/>
            <person name="Ravasi T."/>
            <person name="Bayer T."/>
            <person name="Micklem G."/>
            <person name="Kim H."/>
            <person name="Bhak J."/>
            <person name="Lajeunesse T.C."/>
            <person name="Voolstra C.R."/>
        </authorList>
    </citation>
    <scope>NUCLEOTIDE SEQUENCE [LARGE SCALE GENOMIC DNA]</scope>
    <source>
        <strain evidence="2 3">CCMP2467</strain>
    </source>
</reference>
<protein>
    <recommendedName>
        <fullName evidence="4">Sugar phosphate transporter domain-containing protein</fullName>
    </recommendedName>
</protein>
<evidence type="ECO:0000313" key="3">
    <source>
        <dbReference type="Proteomes" id="UP000186817"/>
    </source>
</evidence>
<dbReference type="OrthoDB" id="430338at2759"/>
<keyword evidence="1" id="KW-0472">Membrane</keyword>
<feature type="transmembrane region" description="Helical" evidence="1">
    <location>
        <begin position="74"/>
        <end position="97"/>
    </location>
</feature>
<feature type="transmembrane region" description="Helical" evidence="1">
    <location>
        <begin position="37"/>
        <end position="62"/>
    </location>
</feature>
<keyword evidence="1" id="KW-1133">Transmembrane helix</keyword>
<dbReference type="OMA" id="NAMALVW"/>
<comment type="caution">
    <text evidence="2">The sequence shown here is derived from an EMBL/GenBank/DDBJ whole genome shotgun (WGS) entry which is preliminary data.</text>
</comment>
<evidence type="ECO:0000256" key="1">
    <source>
        <dbReference type="SAM" id="Phobius"/>
    </source>
</evidence>
<dbReference type="EMBL" id="LSRX01000433">
    <property type="protein sequence ID" value="OLP97411.1"/>
    <property type="molecule type" value="Genomic_DNA"/>
</dbReference>
<feature type="transmembrane region" description="Helical" evidence="1">
    <location>
        <begin position="178"/>
        <end position="200"/>
    </location>
</feature>
<name>A0A1Q9DQG9_SYMMI</name>
<organism evidence="2 3">
    <name type="scientific">Symbiodinium microadriaticum</name>
    <name type="common">Dinoflagellate</name>
    <name type="synonym">Zooxanthella microadriatica</name>
    <dbReference type="NCBI Taxonomy" id="2951"/>
    <lineage>
        <taxon>Eukaryota</taxon>
        <taxon>Sar</taxon>
        <taxon>Alveolata</taxon>
        <taxon>Dinophyceae</taxon>
        <taxon>Suessiales</taxon>
        <taxon>Symbiodiniaceae</taxon>
        <taxon>Symbiodinium</taxon>
    </lineage>
</organism>